<dbReference type="InterPro" id="IPR052603">
    <property type="entry name" value="EFCB6"/>
</dbReference>
<dbReference type="PROSITE" id="PS50222">
    <property type="entry name" value="EF_HAND_2"/>
    <property type="match status" value="4"/>
</dbReference>
<accession>A0A9W6ZVB8</accession>
<feature type="domain" description="EF-hand" evidence="3">
    <location>
        <begin position="402"/>
        <end position="437"/>
    </location>
</feature>
<evidence type="ECO:0000256" key="1">
    <source>
        <dbReference type="ARBA" id="ARBA00022837"/>
    </source>
</evidence>
<dbReference type="InterPro" id="IPR002048">
    <property type="entry name" value="EF_hand_dom"/>
</dbReference>
<dbReference type="Gene3D" id="1.10.238.10">
    <property type="entry name" value="EF-hand"/>
    <property type="match status" value="3"/>
</dbReference>
<dbReference type="CDD" id="cd00051">
    <property type="entry name" value="EFh"/>
    <property type="match status" value="1"/>
</dbReference>
<feature type="domain" description="EF-hand" evidence="3">
    <location>
        <begin position="46"/>
        <end position="81"/>
    </location>
</feature>
<feature type="compositionally biased region" description="Polar residues" evidence="2">
    <location>
        <begin position="624"/>
        <end position="634"/>
    </location>
</feature>
<feature type="compositionally biased region" description="Basic and acidic residues" evidence="2">
    <location>
        <begin position="484"/>
        <end position="495"/>
    </location>
</feature>
<organism evidence="4 5">
    <name type="scientific">Triparma strigata</name>
    <dbReference type="NCBI Taxonomy" id="1606541"/>
    <lineage>
        <taxon>Eukaryota</taxon>
        <taxon>Sar</taxon>
        <taxon>Stramenopiles</taxon>
        <taxon>Ochrophyta</taxon>
        <taxon>Bolidophyceae</taxon>
        <taxon>Parmales</taxon>
        <taxon>Triparmaceae</taxon>
        <taxon>Triparma</taxon>
    </lineage>
</organism>
<protein>
    <recommendedName>
        <fullName evidence="3">EF-hand domain-containing protein</fullName>
    </recommendedName>
</protein>
<dbReference type="InterPro" id="IPR011992">
    <property type="entry name" value="EF-hand-dom_pair"/>
</dbReference>
<dbReference type="InterPro" id="IPR018247">
    <property type="entry name" value="EF_Hand_1_Ca_BS"/>
</dbReference>
<feature type="region of interest" description="Disordered" evidence="2">
    <location>
        <begin position="471"/>
        <end position="530"/>
    </location>
</feature>
<feature type="domain" description="EF-hand" evidence="3">
    <location>
        <begin position="160"/>
        <end position="195"/>
    </location>
</feature>
<name>A0A9W6ZVB8_9STRA</name>
<dbReference type="PANTHER" id="PTHR20875:SF2">
    <property type="entry name" value="EF-HAND CALCIUM-BINDING DOMAIN-CONTAINING PROTEIN 6"/>
    <property type="match status" value="1"/>
</dbReference>
<reference evidence="5" key="1">
    <citation type="journal article" date="2023" name="Commun. Biol.">
        <title>Genome analysis of Parmales, the sister group of diatoms, reveals the evolutionary specialization of diatoms from phago-mixotrophs to photoautotrophs.</title>
        <authorList>
            <person name="Ban H."/>
            <person name="Sato S."/>
            <person name="Yoshikawa S."/>
            <person name="Yamada K."/>
            <person name="Nakamura Y."/>
            <person name="Ichinomiya M."/>
            <person name="Sato N."/>
            <person name="Blanc-Mathieu R."/>
            <person name="Endo H."/>
            <person name="Kuwata A."/>
            <person name="Ogata H."/>
        </authorList>
    </citation>
    <scope>NUCLEOTIDE SEQUENCE [LARGE SCALE GENOMIC DNA]</scope>
    <source>
        <strain evidence="5">NIES 3701</strain>
    </source>
</reference>
<dbReference type="SUPFAM" id="SSF47473">
    <property type="entry name" value="EF-hand"/>
    <property type="match status" value="2"/>
</dbReference>
<dbReference type="GO" id="GO:0005654">
    <property type="term" value="C:nucleoplasm"/>
    <property type="evidence" value="ECO:0007669"/>
    <property type="project" value="TreeGrafter"/>
</dbReference>
<feature type="compositionally biased region" description="Polar residues" evidence="2">
    <location>
        <begin position="361"/>
        <end position="371"/>
    </location>
</feature>
<dbReference type="PANTHER" id="PTHR20875">
    <property type="entry name" value="EF-HAND CALCIUM-BINDING DOMAIN-CONTAINING PROTEIN 6-RELATED"/>
    <property type="match status" value="1"/>
</dbReference>
<dbReference type="EMBL" id="BRXY01000047">
    <property type="protein sequence ID" value="GMH57510.1"/>
    <property type="molecule type" value="Genomic_DNA"/>
</dbReference>
<dbReference type="SMART" id="SM00054">
    <property type="entry name" value="EFh"/>
    <property type="match status" value="7"/>
</dbReference>
<feature type="region of interest" description="Disordered" evidence="2">
    <location>
        <begin position="260"/>
        <end position="281"/>
    </location>
</feature>
<dbReference type="PROSITE" id="PS00018">
    <property type="entry name" value="EF_HAND_1"/>
    <property type="match status" value="1"/>
</dbReference>
<evidence type="ECO:0000259" key="3">
    <source>
        <dbReference type="PROSITE" id="PS50222"/>
    </source>
</evidence>
<evidence type="ECO:0000256" key="2">
    <source>
        <dbReference type="SAM" id="MobiDB-lite"/>
    </source>
</evidence>
<gene>
    <name evidence="4" type="ORF">TrST_g3958</name>
</gene>
<comment type="caution">
    <text evidence="4">The sequence shown here is derived from an EMBL/GenBank/DDBJ whole genome shotgun (WGS) entry which is preliminary data.</text>
</comment>
<feature type="region of interest" description="Disordered" evidence="2">
    <location>
        <begin position="624"/>
        <end position="653"/>
    </location>
</feature>
<dbReference type="Proteomes" id="UP001165085">
    <property type="component" value="Unassembled WGS sequence"/>
</dbReference>
<evidence type="ECO:0000313" key="5">
    <source>
        <dbReference type="Proteomes" id="UP001165085"/>
    </source>
</evidence>
<feature type="compositionally biased region" description="Low complexity" evidence="2">
    <location>
        <begin position="260"/>
        <end position="272"/>
    </location>
</feature>
<keyword evidence="5" id="KW-1185">Reference proteome</keyword>
<evidence type="ECO:0000313" key="4">
    <source>
        <dbReference type="EMBL" id="GMH57510.1"/>
    </source>
</evidence>
<keyword evidence="1" id="KW-0106">Calcium</keyword>
<feature type="region of interest" description="Disordered" evidence="2">
    <location>
        <begin position="357"/>
        <end position="379"/>
    </location>
</feature>
<sequence length="739" mass="80575">MVTLSQPLSYQDQQELYKSTNSTTFVDPYDGFVDPRKQKSLAATWEKFKKLCDMMVVYDKHRSNRISLEELVTFTKAVGLAEVAPSFARLFSKIEADKNGKYEFDRCMRGLQKINYTRMNQLPSVEYKTREAKIAPTQFRGVMETDDPELLGSVAARLGDIFRDLNVALLMLDENKTGYVSKKEIKLLLKAFNLQDGRSSYVTARCDHNGKKGLAYVSLIQQLAKADYPSVSDSLPTPIGPNPVTRHKAVVKAMTARSNYSGSLTSGSSRGSVTNRSSDTNTSLASYMSGASGAGGNSLQTGRWPGHRVMTYSSQGSYRSQRTGLVPSLPELPVMVGGGGGGGGSLRKGDLDGLSEGGLSRYSQASSTRTGRTMKFSKKSPVKGGLKFSFNHKKIGQMKYGEMYRSLNDGFLRMDSGGDGYLTKEEIRGACVRLGMEAFEDVMEQCSLSRDGERISYIDFNNALKQKWEPGMPSVYSGAPRRPGRNDGRRTERTKGGSRRVVEVGGGAGGENFDSTGGSPERVPGGGSGYDSSPVRVAAMGGIGLDGVAAFAHEFGLLDKSGSGKMAPGEIRSVCRKFQGLSDEDLDKVMMRCSVDEVGKINYIEFVNVLKGFVLSSNGSAAVTSESPQKTMSGPPQGGMTSPPPLRSSPSPLASPLLVQKVRSKYSSLLKSFSHCDTSHSGFLPEREIRRLCGVYQVPYRVTEKAMAMTDVERMEVSYTEFSNNIMRVELSKLKSMEE</sequence>
<dbReference type="OrthoDB" id="193307at2759"/>
<proteinExistence type="predicted"/>
<feature type="domain" description="EF-hand" evidence="3">
    <location>
        <begin position="581"/>
        <end position="616"/>
    </location>
</feature>
<dbReference type="AlphaFoldDB" id="A0A9W6ZVB8"/>
<dbReference type="GO" id="GO:0005509">
    <property type="term" value="F:calcium ion binding"/>
    <property type="evidence" value="ECO:0007669"/>
    <property type="project" value="InterPro"/>
</dbReference>